<feature type="domain" description="DNA polymerase alpha/delta/epsilon subunit B" evidence="6">
    <location>
        <begin position="195"/>
        <end position="401"/>
    </location>
</feature>
<dbReference type="Pfam" id="PF04042">
    <property type="entry name" value="DNA_pol_E_B"/>
    <property type="match status" value="1"/>
</dbReference>
<comment type="caution">
    <text evidence="8">The sequence shown here is derived from an EMBL/GenBank/DDBJ whole genome shotgun (WGS) entry which is preliminary data.</text>
</comment>
<evidence type="ECO:0000259" key="6">
    <source>
        <dbReference type="Pfam" id="PF04042"/>
    </source>
</evidence>
<gene>
    <name evidence="8" type="ORF">ABMA28_004660</name>
</gene>
<dbReference type="Gene3D" id="3.60.21.50">
    <property type="match status" value="1"/>
</dbReference>
<dbReference type="InterPro" id="IPR040663">
    <property type="entry name" value="DNA_pol_D_N"/>
</dbReference>
<dbReference type="EMBL" id="JBEDNZ010000016">
    <property type="protein sequence ID" value="KAL0822627.1"/>
    <property type="molecule type" value="Genomic_DNA"/>
</dbReference>
<evidence type="ECO:0000256" key="3">
    <source>
        <dbReference type="ARBA" id="ARBA00017588"/>
    </source>
</evidence>
<dbReference type="Pfam" id="PF18018">
    <property type="entry name" value="DNA_pol_D_N"/>
    <property type="match status" value="1"/>
</dbReference>
<evidence type="ECO:0000313" key="9">
    <source>
        <dbReference type="Proteomes" id="UP001549921"/>
    </source>
</evidence>
<evidence type="ECO:0000256" key="2">
    <source>
        <dbReference type="ARBA" id="ARBA00006035"/>
    </source>
</evidence>
<name>A0ABD0SS02_LOXSC</name>
<dbReference type="FunFam" id="2.40.50.430:FF:000001">
    <property type="entry name" value="DNA polymerase delta subunit 2"/>
    <property type="match status" value="1"/>
</dbReference>
<organism evidence="8 9">
    <name type="scientific">Loxostege sticticalis</name>
    <name type="common">Beet webworm moth</name>
    <dbReference type="NCBI Taxonomy" id="481309"/>
    <lineage>
        <taxon>Eukaryota</taxon>
        <taxon>Metazoa</taxon>
        <taxon>Ecdysozoa</taxon>
        <taxon>Arthropoda</taxon>
        <taxon>Hexapoda</taxon>
        <taxon>Insecta</taxon>
        <taxon>Pterygota</taxon>
        <taxon>Neoptera</taxon>
        <taxon>Endopterygota</taxon>
        <taxon>Lepidoptera</taxon>
        <taxon>Glossata</taxon>
        <taxon>Ditrysia</taxon>
        <taxon>Pyraloidea</taxon>
        <taxon>Crambidae</taxon>
        <taxon>Pyraustinae</taxon>
        <taxon>Loxostege</taxon>
    </lineage>
</organism>
<evidence type="ECO:0000313" key="8">
    <source>
        <dbReference type="EMBL" id="KAL0822627.1"/>
    </source>
</evidence>
<protein>
    <recommendedName>
        <fullName evidence="3">DNA polymerase delta subunit 2</fullName>
    </recommendedName>
</protein>
<evidence type="ECO:0000256" key="1">
    <source>
        <dbReference type="ARBA" id="ARBA00004123"/>
    </source>
</evidence>
<evidence type="ECO:0000256" key="4">
    <source>
        <dbReference type="ARBA" id="ARBA00022705"/>
    </source>
</evidence>
<dbReference type="PANTHER" id="PTHR10416">
    <property type="entry name" value="DNA POLYMERASE DELTA SUBUNIT 2"/>
    <property type="match status" value="1"/>
</dbReference>
<reference evidence="8 9" key="1">
    <citation type="submission" date="2024-06" db="EMBL/GenBank/DDBJ databases">
        <title>A chromosome-level genome assembly of beet webworm, Loxostege sticticalis.</title>
        <authorList>
            <person name="Zhang Y."/>
        </authorList>
    </citation>
    <scope>NUCLEOTIDE SEQUENCE [LARGE SCALE GENOMIC DNA]</scope>
    <source>
        <strain evidence="8">AQ028</strain>
        <tissue evidence="8">Male pupae</tissue>
    </source>
</reference>
<feature type="domain" description="DNA polymerase delta subunit OB-fold" evidence="7">
    <location>
        <begin position="46"/>
        <end position="175"/>
    </location>
</feature>
<dbReference type="GO" id="GO:0006260">
    <property type="term" value="P:DNA replication"/>
    <property type="evidence" value="ECO:0007669"/>
    <property type="project" value="UniProtKB-KW"/>
</dbReference>
<evidence type="ECO:0000256" key="5">
    <source>
        <dbReference type="ARBA" id="ARBA00023242"/>
    </source>
</evidence>
<dbReference type="PANTHER" id="PTHR10416:SF0">
    <property type="entry name" value="DNA POLYMERASE DELTA SUBUNIT 2"/>
    <property type="match status" value="1"/>
</dbReference>
<dbReference type="InterPro" id="IPR007185">
    <property type="entry name" value="DNA_pol_a/d/e_bsu"/>
</dbReference>
<dbReference type="Gene3D" id="2.40.50.430">
    <property type="match status" value="1"/>
</dbReference>
<proteinExistence type="inferred from homology"/>
<dbReference type="AlphaFoldDB" id="A0ABD0SS02"/>
<comment type="subcellular location">
    <subcellularLocation>
        <location evidence="1">Nucleus</location>
    </subcellularLocation>
</comment>
<evidence type="ECO:0000259" key="7">
    <source>
        <dbReference type="Pfam" id="PF18018"/>
    </source>
</evidence>
<keyword evidence="4" id="KW-0235">DNA replication</keyword>
<sequence length="442" mass="49523">MLIKVDSTPATSTEEHLETREIERHTLNYEDCSKRFYQASRDFTKQYAHIYSARLNTFRNILDPVIRKKWSNKYKVLKLCDLREKNTMCVIIGTLFKLQELKPSILKELSDQLEIIPQPARTHFVHDEDSLVLEDELQRIKLVGDCIDVHYVVTGVVCAILGSEDDDGVFSVKDVCWAGCNIQKPLPQLSNDRYVVLLSGLNLASKKADHLFSLHLLLEWLSGMSGTSQYQEELSKIVRVIVAGGVFANNANEGTLNEADVIASAETVDAFSAAVSSVAPLDIMPGCKDPTGIMLPQKPFHYCLFPKAIEYKSFNRVSNPYECEIGGLTCLGTSGEPIKDIMRYSKLETGLDVMKKTLEWRHLAPTCPDTVPGTPCIDTDPFVIYNCPAMYYSGNCAEFATEMYTGDNGQRVRLVCLQDFCETKTVALINLANLECYSMAFS</sequence>
<accession>A0ABD0SS02</accession>
<comment type="similarity">
    <text evidence="2">Belongs to the DNA polymerase delta/II small subunit family.</text>
</comment>
<dbReference type="GO" id="GO:0043625">
    <property type="term" value="C:delta DNA polymerase complex"/>
    <property type="evidence" value="ECO:0007669"/>
    <property type="project" value="UniProtKB-ARBA"/>
</dbReference>
<dbReference type="InterPro" id="IPR024826">
    <property type="entry name" value="DNA_pol_delta/II_ssu"/>
</dbReference>
<keyword evidence="5" id="KW-0539">Nucleus</keyword>
<dbReference type="Proteomes" id="UP001549921">
    <property type="component" value="Unassembled WGS sequence"/>
</dbReference>